<evidence type="ECO:0000259" key="5">
    <source>
        <dbReference type="Pfam" id="PF00239"/>
    </source>
</evidence>
<keyword evidence="1" id="KW-0229">DNA integration</keyword>
<evidence type="ECO:0000256" key="4">
    <source>
        <dbReference type="PROSITE-ProRule" id="PRU10137"/>
    </source>
</evidence>
<dbReference type="AlphaFoldDB" id="A0A136LYZ4"/>
<evidence type="ECO:0000256" key="2">
    <source>
        <dbReference type="ARBA" id="ARBA00023125"/>
    </source>
</evidence>
<dbReference type="Gene3D" id="3.40.50.1390">
    <property type="entry name" value="Resolvase, N-terminal catalytic domain"/>
    <property type="match status" value="1"/>
</dbReference>
<proteinExistence type="predicted"/>
<reference evidence="6 7" key="1">
    <citation type="submission" date="2015-02" db="EMBL/GenBank/DDBJ databases">
        <title>Improved understanding of the partial-nitritation anammox process through 23 genomes representing the majority of the microbial community.</title>
        <authorList>
            <person name="Speth D.R."/>
            <person name="In T Zandt M."/>
            <person name="Guerrero Cruz S."/>
            <person name="Jetten M.S."/>
            <person name="Dutilh B.E."/>
        </authorList>
    </citation>
    <scope>NUCLEOTIDE SEQUENCE [LARGE SCALE GENOMIC DNA]</scope>
    <source>
        <strain evidence="6">OLB20</strain>
    </source>
</reference>
<dbReference type="GO" id="GO:0000150">
    <property type="term" value="F:DNA strand exchange activity"/>
    <property type="evidence" value="ECO:0007669"/>
    <property type="project" value="InterPro"/>
</dbReference>
<accession>A0A136LYZ4</accession>
<dbReference type="STRING" id="1617426.TR69_WS6001000896"/>
<feature type="active site" description="O-(5'-phospho-DNA)-serine intermediate" evidence="4">
    <location>
        <position position="14"/>
    </location>
</feature>
<feature type="domain" description="Resolvase/invertase-type recombinase catalytic" evidence="5">
    <location>
        <begin position="8"/>
        <end position="67"/>
    </location>
</feature>
<sequence length="106" mass="11809">MNKKVIGVGYIRVSTTKQADEGVSLDVQRQKVISLLKEQGCQTIKIYADEGKSARDEKVETNFLRQLITQRLIVSLISPATTQQGLPATPSNHLSIFKHFVKLAQN</sequence>
<evidence type="ECO:0000313" key="7">
    <source>
        <dbReference type="Proteomes" id="UP000070457"/>
    </source>
</evidence>
<dbReference type="InterPro" id="IPR036162">
    <property type="entry name" value="Resolvase-like_N_sf"/>
</dbReference>
<evidence type="ECO:0000256" key="1">
    <source>
        <dbReference type="ARBA" id="ARBA00022908"/>
    </source>
</evidence>
<dbReference type="InterPro" id="IPR006118">
    <property type="entry name" value="Recombinase_CS"/>
</dbReference>
<keyword evidence="3" id="KW-0233">DNA recombination</keyword>
<protein>
    <recommendedName>
        <fullName evidence="5">Resolvase/invertase-type recombinase catalytic domain-containing protein</fullName>
    </recommendedName>
</protein>
<dbReference type="Pfam" id="PF00239">
    <property type="entry name" value="Resolvase"/>
    <property type="match status" value="1"/>
</dbReference>
<evidence type="ECO:0000313" key="6">
    <source>
        <dbReference type="EMBL" id="KXK26875.1"/>
    </source>
</evidence>
<dbReference type="EMBL" id="JYNZ01000003">
    <property type="protein sequence ID" value="KXK26875.1"/>
    <property type="molecule type" value="Genomic_DNA"/>
</dbReference>
<comment type="caution">
    <text evidence="6">The sequence shown here is derived from an EMBL/GenBank/DDBJ whole genome shotgun (WGS) entry which is preliminary data.</text>
</comment>
<dbReference type="Proteomes" id="UP000070457">
    <property type="component" value="Unassembled WGS sequence"/>
</dbReference>
<dbReference type="PROSITE" id="PS00397">
    <property type="entry name" value="RECOMBINASES_1"/>
    <property type="match status" value="1"/>
</dbReference>
<evidence type="ECO:0000256" key="3">
    <source>
        <dbReference type="ARBA" id="ARBA00023172"/>
    </source>
</evidence>
<gene>
    <name evidence="6" type="ORF">TR69_WS6001000896</name>
</gene>
<dbReference type="InterPro" id="IPR006119">
    <property type="entry name" value="Resolv_N"/>
</dbReference>
<name>A0A136LYZ4_9BACT</name>
<dbReference type="SUPFAM" id="SSF53041">
    <property type="entry name" value="Resolvase-like"/>
    <property type="match status" value="1"/>
</dbReference>
<organism evidence="6 7">
    <name type="scientific">candidate division WS6 bacterium OLB20</name>
    <dbReference type="NCBI Taxonomy" id="1617426"/>
    <lineage>
        <taxon>Bacteria</taxon>
        <taxon>Candidatus Dojkabacteria</taxon>
    </lineage>
</organism>
<dbReference type="GO" id="GO:0015074">
    <property type="term" value="P:DNA integration"/>
    <property type="evidence" value="ECO:0007669"/>
    <property type="project" value="UniProtKB-KW"/>
</dbReference>
<keyword evidence="2" id="KW-0238">DNA-binding</keyword>
<dbReference type="GO" id="GO:0003677">
    <property type="term" value="F:DNA binding"/>
    <property type="evidence" value="ECO:0007669"/>
    <property type="project" value="UniProtKB-KW"/>
</dbReference>